<evidence type="ECO:0000256" key="1">
    <source>
        <dbReference type="SAM" id="MobiDB-lite"/>
    </source>
</evidence>
<feature type="region of interest" description="Disordered" evidence="1">
    <location>
        <begin position="28"/>
        <end position="72"/>
    </location>
</feature>
<gene>
    <name evidence="2" type="ORF">F2Q70_00020969</name>
</gene>
<proteinExistence type="predicted"/>
<comment type="caution">
    <text evidence="2">The sequence shown here is derived from an EMBL/GenBank/DDBJ whole genome shotgun (WGS) entry which is preliminary data.</text>
</comment>
<protein>
    <submittedName>
        <fullName evidence="2">Uncharacterized protein</fullName>
    </submittedName>
</protein>
<organism evidence="2">
    <name type="scientific">Brassica cretica</name>
    <name type="common">Mustard</name>
    <dbReference type="NCBI Taxonomy" id="69181"/>
    <lineage>
        <taxon>Eukaryota</taxon>
        <taxon>Viridiplantae</taxon>
        <taxon>Streptophyta</taxon>
        <taxon>Embryophyta</taxon>
        <taxon>Tracheophyta</taxon>
        <taxon>Spermatophyta</taxon>
        <taxon>Magnoliopsida</taxon>
        <taxon>eudicotyledons</taxon>
        <taxon>Gunneridae</taxon>
        <taxon>Pentapetalae</taxon>
        <taxon>rosids</taxon>
        <taxon>malvids</taxon>
        <taxon>Brassicales</taxon>
        <taxon>Brassicaceae</taxon>
        <taxon>Brassiceae</taxon>
        <taxon>Brassica</taxon>
    </lineage>
</organism>
<accession>A0A8S9GWD1</accession>
<dbReference type="EMBL" id="QGKY02001925">
    <property type="protein sequence ID" value="KAF2549016.1"/>
    <property type="molecule type" value="Genomic_DNA"/>
</dbReference>
<feature type="compositionally biased region" description="Low complexity" evidence="1">
    <location>
        <begin position="1"/>
        <end position="18"/>
    </location>
</feature>
<name>A0A8S9GWD1_BRACR</name>
<sequence>MPRPSSPASRPAKRSCSPGELARVTAELAGKSTSDTVVPAGQAGSCRGRARRQSTPSSSADGRAGWTTRPARQMAELDRQHNQLGGWRAGLPSWTSLVRWMAELERSCCLHPVLAAPPFGIRTNLVLFHLDRSHRWNITI</sequence>
<reference evidence="2" key="1">
    <citation type="submission" date="2019-12" db="EMBL/GenBank/DDBJ databases">
        <title>Genome sequencing and annotation of Brassica cretica.</title>
        <authorList>
            <person name="Studholme D.J."/>
            <person name="Sarris P.F."/>
        </authorList>
    </citation>
    <scope>NUCLEOTIDE SEQUENCE</scope>
    <source>
        <strain evidence="2">PFS-102/07</strain>
        <tissue evidence="2">Leaf</tissue>
    </source>
</reference>
<feature type="region of interest" description="Disordered" evidence="1">
    <location>
        <begin position="1"/>
        <end position="20"/>
    </location>
</feature>
<dbReference type="AlphaFoldDB" id="A0A8S9GWD1"/>
<evidence type="ECO:0000313" key="2">
    <source>
        <dbReference type="EMBL" id="KAF2549016.1"/>
    </source>
</evidence>